<sequence>MLQALFFRGVNPSSPEIFKVYRWALREIDLQEHKEKLSP</sequence>
<keyword evidence="2" id="KW-1185">Reference proteome</keyword>
<evidence type="ECO:0000313" key="1">
    <source>
        <dbReference type="EMBL" id="KIL71889.1"/>
    </source>
</evidence>
<protein>
    <submittedName>
        <fullName evidence="1">Uncharacterized protein</fullName>
    </submittedName>
</protein>
<accession>A0ABR5ANH3</accession>
<gene>
    <name evidence="1" type="ORF">SD77_3610</name>
</gene>
<name>A0ABR5ANH3_BACBA</name>
<evidence type="ECO:0000313" key="2">
    <source>
        <dbReference type="Proteomes" id="UP000031982"/>
    </source>
</evidence>
<proteinExistence type="predicted"/>
<comment type="caution">
    <text evidence="1">The sequence shown here is derived from an EMBL/GenBank/DDBJ whole genome shotgun (WGS) entry which is preliminary data.</text>
</comment>
<dbReference type="Proteomes" id="UP000031982">
    <property type="component" value="Unassembled WGS sequence"/>
</dbReference>
<organism evidence="1 2">
    <name type="scientific">Bacillus badius</name>
    <dbReference type="NCBI Taxonomy" id="1455"/>
    <lineage>
        <taxon>Bacteria</taxon>
        <taxon>Bacillati</taxon>
        <taxon>Bacillota</taxon>
        <taxon>Bacilli</taxon>
        <taxon>Bacillales</taxon>
        <taxon>Bacillaceae</taxon>
        <taxon>Pseudobacillus</taxon>
    </lineage>
</organism>
<reference evidence="1 2" key="1">
    <citation type="submission" date="2015-01" db="EMBL/GenBank/DDBJ databases">
        <title>Genome Assembly of Bacillus badius MTCC 1458.</title>
        <authorList>
            <person name="Verma A."/>
            <person name="Khatri I."/>
            <person name="Mual P."/>
            <person name="Subramanian S."/>
            <person name="Krishnamurthi S."/>
        </authorList>
    </citation>
    <scope>NUCLEOTIDE SEQUENCE [LARGE SCALE GENOMIC DNA]</scope>
    <source>
        <strain evidence="1 2">MTCC 1458</strain>
    </source>
</reference>
<dbReference type="EMBL" id="JXLP01000043">
    <property type="protein sequence ID" value="KIL71889.1"/>
    <property type="molecule type" value="Genomic_DNA"/>
</dbReference>